<geneLocation type="plasmid" evidence="1">
    <name>p4M18F</name>
</geneLocation>
<dbReference type="RefSeq" id="WP_434543168.1">
    <property type="nucleotide sequence ID" value="NZ_QYJY01000159.1"/>
</dbReference>
<dbReference type="EMBL" id="MN256757">
    <property type="protein sequence ID" value="QID22342.1"/>
    <property type="molecule type" value="Genomic_DNA"/>
</dbReference>
<accession>A0A6G6AKD7</accession>
<organism evidence="1">
    <name type="scientific">Escherichia coli</name>
    <dbReference type="NCBI Taxonomy" id="562"/>
    <lineage>
        <taxon>Bacteria</taxon>
        <taxon>Pseudomonadati</taxon>
        <taxon>Pseudomonadota</taxon>
        <taxon>Gammaproteobacteria</taxon>
        <taxon>Enterobacterales</taxon>
        <taxon>Enterobacteriaceae</taxon>
        <taxon>Escherichia</taxon>
    </lineage>
</organism>
<keyword evidence="1" id="KW-0614">Plasmid</keyword>
<evidence type="ECO:0000313" key="1">
    <source>
        <dbReference type="EMBL" id="QID22342.1"/>
    </source>
</evidence>
<protein>
    <submittedName>
        <fullName evidence="1">Uncharacterized protein</fullName>
    </submittedName>
</protein>
<proteinExistence type="predicted"/>
<sequence>MPAFEWVHVQLHQQKGMISLSPPTICNSAGKGMKKPNQDDEPFFITEEIAAEMIAGGYEFELPPIPCTIRLRDVLERMTDAELALQPGEIADQERERCRRKPCSTS</sequence>
<name>A0A6G6AKD7_ECOLX</name>
<reference evidence="1" key="1">
    <citation type="submission" date="2019-08" db="EMBL/GenBank/DDBJ databases">
        <authorList>
            <person name="Yao H."/>
        </authorList>
    </citation>
    <scope>NUCLEOTIDE SEQUENCE</scope>
    <source>
        <strain evidence="1">4M18F</strain>
        <plasmid evidence="1">p4M18F</plasmid>
    </source>
</reference>
<dbReference type="AlphaFoldDB" id="A0A6G6AKD7"/>